<name>A0A1H9JDF9_9HYPH</name>
<proteinExistence type="predicted"/>
<dbReference type="AlphaFoldDB" id="A0A1H9JDF9"/>
<accession>A0A1H9JDF9</accession>
<feature type="region of interest" description="Disordered" evidence="1">
    <location>
        <begin position="112"/>
        <end position="136"/>
    </location>
</feature>
<organism evidence="2 3">
    <name type="scientific">Faunimonas pinastri</name>
    <dbReference type="NCBI Taxonomy" id="1855383"/>
    <lineage>
        <taxon>Bacteria</taxon>
        <taxon>Pseudomonadati</taxon>
        <taxon>Pseudomonadota</taxon>
        <taxon>Alphaproteobacteria</taxon>
        <taxon>Hyphomicrobiales</taxon>
        <taxon>Afifellaceae</taxon>
        <taxon>Faunimonas</taxon>
    </lineage>
</organism>
<evidence type="ECO:0000313" key="3">
    <source>
        <dbReference type="Proteomes" id="UP000199647"/>
    </source>
</evidence>
<keyword evidence="3" id="KW-1185">Reference proteome</keyword>
<dbReference type="EMBL" id="FOFG01000008">
    <property type="protein sequence ID" value="SEQ84862.1"/>
    <property type="molecule type" value="Genomic_DNA"/>
</dbReference>
<protein>
    <submittedName>
        <fullName evidence="2">Uncharacterized protein</fullName>
    </submittedName>
</protein>
<dbReference type="OrthoDB" id="8448764at2"/>
<sequence length="136" mass="14868">MAGIDFRLPGTDRPLNGPEAWITGVLRNFQETTKTLGFAIDRLVLRIAPKSGQDPDYQIQTADGEDAAAYSGETHELLHDDITVHIEEKDLSDQSFTAEQVKDWLNVINGEGTPGGQIDPILSDSWTEGDVSDSRG</sequence>
<reference evidence="2 3" key="1">
    <citation type="submission" date="2016-10" db="EMBL/GenBank/DDBJ databases">
        <authorList>
            <person name="de Groot N.N."/>
        </authorList>
    </citation>
    <scope>NUCLEOTIDE SEQUENCE [LARGE SCALE GENOMIC DNA]</scope>
    <source>
        <strain evidence="2 3">A52C2</strain>
    </source>
</reference>
<gene>
    <name evidence="2" type="ORF">SAMN05216548_10883</name>
</gene>
<evidence type="ECO:0000256" key="1">
    <source>
        <dbReference type="SAM" id="MobiDB-lite"/>
    </source>
</evidence>
<dbReference type="RefSeq" id="WP_092496854.1">
    <property type="nucleotide sequence ID" value="NZ_FOFG01000008.1"/>
</dbReference>
<dbReference type="Proteomes" id="UP000199647">
    <property type="component" value="Unassembled WGS sequence"/>
</dbReference>
<evidence type="ECO:0000313" key="2">
    <source>
        <dbReference type="EMBL" id="SEQ84862.1"/>
    </source>
</evidence>